<dbReference type="PANTHER" id="PTHR24365">
    <property type="entry name" value="TOLL-LIKE RECEPTOR"/>
    <property type="match status" value="1"/>
</dbReference>
<name>A0ABD1EMX8_HYPHA</name>
<keyword evidence="10" id="KW-0325">Glycoprotein</keyword>
<dbReference type="FunFam" id="3.40.50.10140:FF:000020">
    <property type="entry name" value="Blast:Protein toll"/>
    <property type="match status" value="1"/>
</dbReference>
<feature type="signal peptide" evidence="12">
    <location>
        <begin position="1"/>
        <end position="19"/>
    </location>
</feature>
<dbReference type="InterPro" id="IPR032675">
    <property type="entry name" value="LRR_dom_sf"/>
</dbReference>
<feature type="chain" id="PRO_5044834027" description="TIR domain-containing protein" evidence="12">
    <location>
        <begin position="20"/>
        <end position="923"/>
    </location>
</feature>
<sequence>MKFILYLCIFLLPWTSASTQKCNGNCSNLQQNSILSNCSMPVPTHLNIQLKLRQMIISCQNPVQKNFEDVIPFDTRYLTDTSDNSYIKLSSMVQICFRSRAKKVQFALDSNFHNFISSGNLLRDYNFENLRIELTKEMQENINITLLQAGFLQYGSHLNTLQLNNLKIVDLKDYLNNISLIEELDLAFNEIEILKSETFQNLTRLRSLNLQNNRIMELNENAFRASRNLTHLDLSSNKITSLKNTTFGSNPNLVSLNLSNNKLNSINEQSFSRLTKLQELDLSFNSNLTIEFHRFSNLKSLQSLNLCGCNIEKITFLDSPLMKILNLSRNFINNLHYNSFANLTELELLDLGHNKISDLPKELFQDLKNLRHILMTNNSLKVFNLETFSYVPNLNIIDLSYNLISDFRNPTKGLRATNIILHHNKIRKFPEFLIYVEDLNLLNLNFNEIDSVKLTKNVSLEHTTVEVYLSRNQIKNFAWLNNFRNTQTSNSTWKIMFDLSENFVKCNCLRYELEQINQIGTENVVFEINSKTDICYTRYPHDNCPMIYIKNCPPMCHCYYVRVQNSIISNCSHRHLVEFPKINGLETDRYKTNKTIVQLDGNFLANDATQYRLKDYNNVTELDLSSSHIKKLEWIPNNIAVLNLDNNSLTTLQPKIIENLQRNPALRRISLNGNPWKCDCNAVAFKNFVIENKNNRITSDVKCSGSEDLLIYANICQYQNLLKIALPIGVAVFVAIVAIITALYFKYNTSIKVYLYSKNLCLWLVAEEELDKDKTYDIFISYSHKDEHFVQEQLIPELENGVTPFKICIHYRDWVPGEFISTQIVSSVLDSRRTLVILSDNFMESVWGKMEFRTAHMQAINEGRARLIVILYGELNEETLGEEMTTYLKTNTYVKWGDPWFWSKLKYALPHSKVKIKGSRSAS</sequence>
<evidence type="ECO:0000256" key="3">
    <source>
        <dbReference type="ARBA" id="ARBA00022614"/>
    </source>
</evidence>
<accession>A0ABD1EMX8</accession>
<dbReference type="InterPro" id="IPR001611">
    <property type="entry name" value="Leu-rich_rpt"/>
</dbReference>
<evidence type="ECO:0000313" key="14">
    <source>
        <dbReference type="EMBL" id="KAL1497853.1"/>
    </source>
</evidence>
<organism evidence="14 15">
    <name type="scientific">Hypothenemus hampei</name>
    <name type="common">Coffee berry borer</name>
    <dbReference type="NCBI Taxonomy" id="57062"/>
    <lineage>
        <taxon>Eukaryota</taxon>
        <taxon>Metazoa</taxon>
        <taxon>Ecdysozoa</taxon>
        <taxon>Arthropoda</taxon>
        <taxon>Hexapoda</taxon>
        <taxon>Insecta</taxon>
        <taxon>Pterygota</taxon>
        <taxon>Neoptera</taxon>
        <taxon>Endopterygota</taxon>
        <taxon>Coleoptera</taxon>
        <taxon>Polyphaga</taxon>
        <taxon>Cucujiformia</taxon>
        <taxon>Curculionidae</taxon>
        <taxon>Scolytinae</taxon>
        <taxon>Hypothenemus</taxon>
    </lineage>
</organism>
<evidence type="ECO:0000256" key="7">
    <source>
        <dbReference type="ARBA" id="ARBA00022989"/>
    </source>
</evidence>
<dbReference type="Pfam" id="PF13855">
    <property type="entry name" value="LRR_8"/>
    <property type="match status" value="2"/>
</dbReference>
<evidence type="ECO:0000256" key="10">
    <source>
        <dbReference type="ARBA" id="ARBA00023180"/>
    </source>
</evidence>
<keyword evidence="8 11" id="KW-0472">Membrane</keyword>
<dbReference type="SUPFAM" id="SSF52058">
    <property type="entry name" value="L domain-like"/>
    <property type="match status" value="2"/>
</dbReference>
<protein>
    <recommendedName>
        <fullName evidence="13">TIR domain-containing protein</fullName>
    </recommendedName>
</protein>
<dbReference type="Pfam" id="PF01582">
    <property type="entry name" value="TIR"/>
    <property type="match status" value="1"/>
</dbReference>
<comment type="caution">
    <text evidence="14">The sequence shown here is derived from an EMBL/GenBank/DDBJ whole genome shotgun (WGS) entry which is preliminary data.</text>
</comment>
<feature type="domain" description="TIR" evidence="13">
    <location>
        <begin position="774"/>
        <end position="909"/>
    </location>
</feature>
<dbReference type="PANTHER" id="PTHR24365:SF541">
    <property type="entry name" value="PROTEIN TOLL-RELATED"/>
    <property type="match status" value="1"/>
</dbReference>
<dbReference type="Gene3D" id="3.40.50.10140">
    <property type="entry name" value="Toll/interleukin-1 receptor homology (TIR) domain"/>
    <property type="match status" value="1"/>
</dbReference>
<dbReference type="PROSITE" id="PS50104">
    <property type="entry name" value="TIR"/>
    <property type="match status" value="1"/>
</dbReference>
<keyword evidence="7 11" id="KW-1133">Transmembrane helix</keyword>
<evidence type="ECO:0000256" key="4">
    <source>
        <dbReference type="ARBA" id="ARBA00022692"/>
    </source>
</evidence>
<evidence type="ECO:0000259" key="13">
    <source>
        <dbReference type="PROSITE" id="PS50104"/>
    </source>
</evidence>
<keyword evidence="9" id="KW-0675">Receptor</keyword>
<evidence type="ECO:0000313" key="15">
    <source>
        <dbReference type="Proteomes" id="UP001566132"/>
    </source>
</evidence>
<keyword evidence="4 11" id="KW-0812">Transmembrane</keyword>
<keyword evidence="5 12" id="KW-0732">Signal</keyword>
<dbReference type="Gene3D" id="3.80.10.10">
    <property type="entry name" value="Ribonuclease Inhibitor"/>
    <property type="match status" value="3"/>
</dbReference>
<dbReference type="SUPFAM" id="SSF52200">
    <property type="entry name" value="Toll/Interleukin receptor TIR domain"/>
    <property type="match status" value="1"/>
</dbReference>
<reference evidence="14 15" key="1">
    <citation type="submission" date="2024-05" db="EMBL/GenBank/DDBJ databases">
        <title>Genetic variation in Jamaican populations of the coffee berry borer (Hypothenemus hampei).</title>
        <authorList>
            <person name="Errbii M."/>
            <person name="Myrie A."/>
        </authorList>
    </citation>
    <scope>NUCLEOTIDE SEQUENCE [LARGE SCALE GENOMIC DNA]</scope>
    <source>
        <strain evidence="14">JA-Hopewell-2020-01-JO</strain>
        <tissue evidence="14">Whole body</tissue>
    </source>
</reference>
<evidence type="ECO:0000256" key="8">
    <source>
        <dbReference type="ARBA" id="ARBA00023136"/>
    </source>
</evidence>
<dbReference type="SMART" id="SM00365">
    <property type="entry name" value="LRR_SD22"/>
    <property type="match status" value="7"/>
</dbReference>
<proteinExistence type="inferred from homology"/>
<evidence type="ECO:0000256" key="2">
    <source>
        <dbReference type="ARBA" id="ARBA00009634"/>
    </source>
</evidence>
<evidence type="ECO:0000256" key="6">
    <source>
        <dbReference type="ARBA" id="ARBA00022737"/>
    </source>
</evidence>
<keyword evidence="3" id="KW-0433">Leucine-rich repeat</keyword>
<evidence type="ECO:0000256" key="11">
    <source>
        <dbReference type="SAM" id="Phobius"/>
    </source>
</evidence>
<dbReference type="InterPro" id="IPR000157">
    <property type="entry name" value="TIR_dom"/>
</dbReference>
<evidence type="ECO:0000256" key="5">
    <source>
        <dbReference type="ARBA" id="ARBA00022729"/>
    </source>
</evidence>
<dbReference type="AlphaFoldDB" id="A0ABD1EMX8"/>
<dbReference type="InterPro" id="IPR035897">
    <property type="entry name" value="Toll_tir_struct_dom_sf"/>
</dbReference>
<dbReference type="Proteomes" id="UP001566132">
    <property type="component" value="Unassembled WGS sequence"/>
</dbReference>
<dbReference type="PRINTS" id="PR00019">
    <property type="entry name" value="LEURICHRPT"/>
</dbReference>
<feature type="transmembrane region" description="Helical" evidence="11">
    <location>
        <begin position="724"/>
        <end position="745"/>
    </location>
</feature>
<dbReference type="GO" id="GO:0016020">
    <property type="term" value="C:membrane"/>
    <property type="evidence" value="ECO:0007669"/>
    <property type="project" value="UniProtKB-SubCell"/>
</dbReference>
<comment type="similarity">
    <text evidence="2">Belongs to the Toll-like receptor family.</text>
</comment>
<keyword evidence="15" id="KW-1185">Reference proteome</keyword>
<dbReference type="PRINTS" id="PR01537">
    <property type="entry name" value="INTRLKN1R1F"/>
</dbReference>
<keyword evidence="6" id="KW-0677">Repeat</keyword>
<evidence type="ECO:0000256" key="12">
    <source>
        <dbReference type="SAM" id="SignalP"/>
    </source>
</evidence>
<dbReference type="InterPro" id="IPR003591">
    <property type="entry name" value="Leu-rich_rpt_typical-subtyp"/>
</dbReference>
<evidence type="ECO:0000256" key="1">
    <source>
        <dbReference type="ARBA" id="ARBA00004167"/>
    </source>
</evidence>
<dbReference type="EMBL" id="JBDJPC010000006">
    <property type="protein sequence ID" value="KAL1497853.1"/>
    <property type="molecule type" value="Genomic_DNA"/>
</dbReference>
<dbReference type="PROSITE" id="PS51450">
    <property type="entry name" value="LRR"/>
    <property type="match status" value="4"/>
</dbReference>
<dbReference type="SMART" id="SM00369">
    <property type="entry name" value="LRR_TYP"/>
    <property type="match status" value="10"/>
</dbReference>
<comment type="subcellular location">
    <subcellularLocation>
        <location evidence="1">Membrane</location>
        <topology evidence="1">Single-pass membrane protein</topology>
    </subcellularLocation>
</comment>
<evidence type="ECO:0000256" key="9">
    <source>
        <dbReference type="ARBA" id="ARBA00023170"/>
    </source>
</evidence>
<gene>
    <name evidence="14" type="ORF">ABEB36_008739</name>
</gene>
<dbReference type="SMART" id="SM00255">
    <property type="entry name" value="TIR"/>
    <property type="match status" value="1"/>
</dbReference>